<dbReference type="InterPro" id="IPR019903">
    <property type="entry name" value="RIC_family"/>
</dbReference>
<dbReference type="GO" id="GO:0046872">
    <property type="term" value="F:metal ion binding"/>
    <property type="evidence" value="ECO:0007669"/>
    <property type="project" value="UniProtKB-KW"/>
</dbReference>
<reference evidence="6 7" key="1">
    <citation type="submission" date="2019-02" db="EMBL/GenBank/DDBJ databases">
        <title>Genomic Encyclopedia of Type Strains, Phase IV (KMG-IV): sequencing the most valuable type-strain genomes for metagenomic binning, comparative biology and taxonomic classification.</title>
        <authorList>
            <person name="Goeker M."/>
        </authorList>
    </citation>
    <scope>NUCLEOTIDE SEQUENCE [LARGE SCALE GENOMIC DNA]</scope>
    <source>
        <strain evidence="6 7">DSM 105135</strain>
    </source>
</reference>
<keyword evidence="4" id="KW-0408">Iron</keyword>
<evidence type="ECO:0000313" key="7">
    <source>
        <dbReference type="Proteomes" id="UP000292423"/>
    </source>
</evidence>
<name>A0A4Q7YML8_9GAMM</name>
<dbReference type="InterPro" id="IPR012312">
    <property type="entry name" value="Hemerythrin-like"/>
</dbReference>
<comment type="caution">
    <text evidence="6">The sequence shown here is derived from an EMBL/GenBank/DDBJ whole genome shotgun (WGS) entry which is preliminary data.</text>
</comment>
<evidence type="ECO:0000313" key="6">
    <source>
        <dbReference type="EMBL" id="RZU38620.1"/>
    </source>
</evidence>
<keyword evidence="2" id="KW-0963">Cytoplasm</keyword>
<dbReference type="Pfam" id="PF04405">
    <property type="entry name" value="ScdA_N"/>
    <property type="match status" value="1"/>
</dbReference>
<evidence type="ECO:0000256" key="2">
    <source>
        <dbReference type="ARBA" id="ARBA00022490"/>
    </source>
</evidence>
<sequence length="249" mass="26211">MTLLQQPLGALATSIPGATALFREHKLDFCCEGRRSLGEAAAARGLDAAALAARLESLQTGASPSGDWRGAGNAKLIDHLLTNFHQKHRAQLPELLRLAQRVEYVHGAKPECPVGLSNLLAEMQMELEGHMAKEEQILFPMLANSHGGLPEGPIAVMRAEHVQHGGALAELERLTDNITPPVNACNTWRALYLGLAAFRDDLIQHIHLENNILFEGLAARPANAEPAPVPGGKGCGCGGGGGAGGGGCH</sequence>
<dbReference type="Pfam" id="PF01814">
    <property type="entry name" value="Hemerythrin"/>
    <property type="match status" value="1"/>
</dbReference>
<organism evidence="6 7">
    <name type="scientific">Fluviicoccus keumensis</name>
    <dbReference type="NCBI Taxonomy" id="1435465"/>
    <lineage>
        <taxon>Bacteria</taxon>
        <taxon>Pseudomonadati</taxon>
        <taxon>Pseudomonadota</taxon>
        <taxon>Gammaproteobacteria</taxon>
        <taxon>Moraxellales</taxon>
        <taxon>Moraxellaceae</taxon>
        <taxon>Fluviicoccus</taxon>
    </lineage>
</organism>
<comment type="subcellular location">
    <subcellularLocation>
        <location evidence="1">Cytoplasm</location>
    </subcellularLocation>
</comment>
<evidence type="ECO:0000259" key="5">
    <source>
        <dbReference type="Pfam" id="PF01814"/>
    </source>
</evidence>
<dbReference type="PANTHER" id="PTHR36438:SF1">
    <property type="entry name" value="IRON-SULFUR CLUSTER REPAIR PROTEIN YTFE"/>
    <property type="match status" value="1"/>
</dbReference>
<evidence type="ECO:0000256" key="3">
    <source>
        <dbReference type="ARBA" id="ARBA00022723"/>
    </source>
</evidence>
<dbReference type="EMBL" id="SHKX01000013">
    <property type="protein sequence ID" value="RZU38620.1"/>
    <property type="molecule type" value="Genomic_DNA"/>
</dbReference>
<evidence type="ECO:0000256" key="1">
    <source>
        <dbReference type="ARBA" id="ARBA00004496"/>
    </source>
</evidence>
<accession>A0A4Q7YML8</accession>
<dbReference type="RefSeq" id="WP_130414341.1">
    <property type="nucleotide sequence ID" value="NZ_SHKX01000013.1"/>
</dbReference>
<dbReference type="NCBIfam" id="TIGR03652">
    <property type="entry name" value="FeS_repair_RIC"/>
    <property type="match status" value="1"/>
</dbReference>
<proteinExistence type="predicted"/>
<dbReference type="AlphaFoldDB" id="A0A4Q7YML8"/>
<keyword evidence="7" id="KW-1185">Reference proteome</keyword>
<dbReference type="Proteomes" id="UP000292423">
    <property type="component" value="Unassembled WGS sequence"/>
</dbReference>
<feature type="domain" description="Hemerythrin-like" evidence="5">
    <location>
        <begin position="77"/>
        <end position="215"/>
    </location>
</feature>
<dbReference type="OrthoDB" id="9797132at2"/>
<dbReference type="GO" id="GO:0005737">
    <property type="term" value="C:cytoplasm"/>
    <property type="evidence" value="ECO:0007669"/>
    <property type="project" value="UniProtKB-SubCell"/>
</dbReference>
<keyword evidence="3" id="KW-0479">Metal-binding</keyword>
<gene>
    <name evidence="6" type="ORF">EV700_2555</name>
</gene>
<dbReference type="Gene3D" id="1.20.120.520">
    <property type="entry name" value="nmb1532 protein domain like"/>
    <property type="match status" value="1"/>
</dbReference>
<protein>
    <submittedName>
        <fullName evidence="6">Regulator of cell morphogenesis and NO signaling</fullName>
    </submittedName>
</protein>
<dbReference type="PANTHER" id="PTHR36438">
    <property type="entry name" value="IRON-SULFUR CLUSTER REPAIR PROTEIN YTFE"/>
    <property type="match status" value="1"/>
</dbReference>
<evidence type="ECO:0000256" key="4">
    <source>
        <dbReference type="ARBA" id="ARBA00023004"/>
    </source>
</evidence>
<dbReference type="NCBIfam" id="NF008221">
    <property type="entry name" value="PRK10992.1"/>
    <property type="match status" value="1"/>
</dbReference>